<reference evidence="1" key="1">
    <citation type="submission" date="2023-02" db="EMBL/GenBank/DDBJ databases">
        <title>Genome of toxic invasive species Heracleum sosnowskyi carries increased number of genes despite the absence of recent whole-genome duplications.</title>
        <authorList>
            <person name="Schelkunov M."/>
            <person name="Shtratnikova V."/>
            <person name="Makarenko M."/>
            <person name="Klepikova A."/>
            <person name="Omelchenko D."/>
            <person name="Novikova G."/>
            <person name="Obukhova E."/>
            <person name="Bogdanov V."/>
            <person name="Penin A."/>
            <person name="Logacheva M."/>
        </authorList>
    </citation>
    <scope>NUCLEOTIDE SEQUENCE</scope>
    <source>
        <strain evidence="1">Hsosn_3</strain>
        <tissue evidence="1">Leaf</tissue>
    </source>
</reference>
<dbReference type="AlphaFoldDB" id="A0AAD8H7H9"/>
<sequence>MWSNKAKESNLICHSESDKWVLAVVAEETLGEGRMVSMIELSSDSSSSSSSESIVLTCTHENRSRDAKNAELTFIPTQFAPSFSFSAGGEFEFSSISKLFFRDGMIVTSLLAKEKMQARSSRNGRHAWNPPHPVFVLCEVGLVTCPSTLSQMRLSNLWDLNSSLQLPT</sequence>
<proteinExistence type="predicted"/>
<keyword evidence="2" id="KW-1185">Reference proteome</keyword>
<dbReference type="EMBL" id="JAUIZM010000010">
    <property type="protein sequence ID" value="KAK1361153.1"/>
    <property type="molecule type" value="Genomic_DNA"/>
</dbReference>
<gene>
    <name evidence="1" type="ORF">POM88_045627</name>
</gene>
<evidence type="ECO:0000313" key="2">
    <source>
        <dbReference type="Proteomes" id="UP001237642"/>
    </source>
</evidence>
<accession>A0AAD8H7H9</accession>
<protein>
    <submittedName>
        <fullName evidence="1">Uncharacterized protein</fullName>
    </submittedName>
</protein>
<organism evidence="1 2">
    <name type="scientific">Heracleum sosnowskyi</name>
    <dbReference type="NCBI Taxonomy" id="360622"/>
    <lineage>
        <taxon>Eukaryota</taxon>
        <taxon>Viridiplantae</taxon>
        <taxon>Streptophyta</taxon>
        <taxon>Embryophyta</taxon>
        <taxon>Tracheophyta</taxon>
        <taxon>Spermatophyta</taxon>
        <taxon>Magnoliopsida</taxon>
        <taxon>eudicotyledons</taxon>
        <taxon>Gunneridae</taxon>
        <taxon>Pentapetalae</taxon>
        <taxon>asterids</taxon>
        <taxon>campanulids</taxon>
        <taxon>Apiales</taxon>
        <taxon>Apiaceae</taxon>
        <taxon>Apioideae</taxon>
        <taxon>apioid superclade</taxon>
        <taxon>Tordylieae</taxon>
        <taxon>Tordyliinae</taxon>
        <taxon>Heracleum</taxon>
    </lineage>
</organism>
<comment type="caution">
    <text evidence="1">The sequence shown here is derived from an EMBL/GenBank/DDBJ whole genome shotgun (WGS) entry which is preliminary data.</text>
</comment>
<name>A0AAD8H7H9_9APIA</name>
<dbReference type="Proteomes" id="UP001237642">
    <property type="component" value="Unassembled WGS sequence"/>
</dbReference>
<evidence type="ECO:0000313" key="1">
    <source>
        <dbReference type="EMBL" id="KAK1361153.1"/>
    </source>
</evidence>
<reference evidence="1" key="2">
    <citation type="submission" date="2023-05" db="EMBL/GenBank/DDBJ databases">
        <authorList>
            <person name="Schelkunov M.I."/>
        </authorList>
    </citation>
    <scope>NUCLEOTIDE SEQUENCE</scope>
    <source>
        <strain evidence="1">Hsosn_3</strain>
        <tissue evidence="1">Leaf</tissue>
    </source>
</reference>